<sequence>MNVVAARFNLMNSLRPYHVTVVTNGYAQNNDFAQWIHSSLSDRIQIAAVYYKRGDLIYSTPVHVESGVPEGTKLVPTLSNLYVNDAPEVVKNGLELLNGRTTIDLIAPSGKKAILFNSGPMEGSSLAGVGIMMAPKIASGLIDYEAVSDRIVMTRLKGQSNNLTILSVYAPIHDAPGHLKDKFYANLHLTLNKIS</sequence>
<dbReference type="EMBL" id="JAVRJZ010000021">
    <property type="protein sequence ID" value="KAK2705308.1"/>
    <property type="molecule type" value="Genomic_DNA"/>
</dbReference>
<evidence type="ECO:0000313" key="1">
    <source>
        <dbReference type="EMBL" id="KAK2705308.1"/>
    </source>
</evidence>
<comment type="caution">
    <text evidence="1">The sequence shown here is derived from an EMBL/GenBank/DDBJ whole genome shotgun (WGS) entry which is preliminary data.</text>
</comment>
<gene>
    <name evidence="1" type="ORF">QYM36_017373</name>
</gene>
<organism evidence="1 2">
    <name type="scientific">Artemia franciscana</name>
    <name type="common">Brine shrimp</name>
    <name type="synonym">Artemia sanfranciscana</name>
    <dbReference type="NCBI Taxonomy" id="6661"/>
    <lineage>
        <taxon>Eukaryota</taxon>
        <taxon>Metazoa</taxon>
        <taxon>Ecdysozoa</taxon>
        <taxon>Arthropoda</taxon>
        <taxon>Crustacea</taxon>
        <taxon>Branchiopoda</taxon>
        <taxon>Anostraca</taxon>
        <taxon>Artemiidae</taxon>
        <taxon>Artemia</taxon>
    </lineage>
</organism>
<dbReference type="Proteomes" id="UP001187531">
    <property type="component" value="Unassembled WGS sequence"/>
</dbReference>
<name>A0AA88H5P8_ARTSF</name>
<reference evidence="1" key="1">
    <citation type="submission" date="2023-07" db="EMBL/GenBank/DDBJ databases">
        <title>Chromosome-level genome assembly of Artemia franciscana.</title>
        <authorList>
            <person name="Jo E."/>
        </authorList>
    </citation>
    <scope>NUCLEOTIDE SEQUENCE</scope>
    <source>
        <tissue evidence="1">Whole body</tissue>
    </source>
</reference>
<dbReference type="AlphaFoldDB" id="A0AA88H5P8"/>
<accession>A0AA88H5P8</accession>
<feature type="non-terminal residue" evidence="1">
    <location>
        <position position="1"/>
    </location>
</feature>
<proteinExistence type="predicted"/>
<evidence type="ECO:0000313" key="2">
    <source>
        <dbReference type="Proteomes" id="UP001187531"/>
    </source>
</evidence>
<keyword evidence="2" id="KW-1185">Reference proteome</keyword>
<protein>
    <submittedName>
        <fullName evidence="1">Uncharacterized protein</fullName>
    </submittedName>
</protein>